<dbReference type="AlphaFoldDB" id="A0A517QQH2"/>
<dbReference type="Proteomes" id="UP000315724">
    <property type="component" value="Chromosome"/>
</dbReference>
<keyword evidence="2" id="KW-1185">Reference proteome</keyword>
<organism evidence="1 2">
    <name type="scientific">Thalassoglobus polymorphus</name>
    <dbReference type="NCBI Taxonomy" id="2527994"/>
    <lineage>
        <taxon>Bacteria</taxon>
        <taxon>Pseudomonadati</taxon>
        <taxon>Planctomycetota</taxon>
        <taxon>Planctomycetia</taxon>
        <taxon>Planctomycetales</taxon>
        <taxon>Planctomycetaceae</taxon>
        <taxon>Thalassoglobus</taxon>
    </lineage>
</organism>
<proteinExistence type="predicted"/>
<evidence type="ECO:0000313" key="1">
    <source>
        <dbReference type="EMBL" id="QDT33892.1"/>
    </source>
</evidence>
<reference evidence="1 2" key="1">
    <citation type="submission" date="2019-02" db="EMBL/GenBank/DDBJ databases">
        <title>Deep-cultivation of Planctomycetes and their phenomic and genomic characterization uncovers novel biology.</title>
        <authorList>
            <person name="Wiegand S."/>
            <person name="Jogler M."/>
            <person name="Boedeker C."/>
            <person name="Pinto D."/>
            <person name="Vollmers J."/>
            <person name="Rivas-Marin E."/>
            <person name="Kohn T."/>
            <person name="Peeters S.H."/>
            <person name="Heuer A."/>
            <person name="Rast P."/>
            <person name="Oberbeckmann S."/>
            <person name="Bunk B."/>
            <person name="Jeske O."/>
            <person name="Meyerdierks A."/>
            <person name="Storesund J.E."/>
            <person name="Kallscheuer N."/>
            <person name="Luecker S."/>
            <person name="Lage O.M."/>
            <person name="Pohl T."/>
            <person name="Merkel B.J."/>
            <person name="Hornburger P."/>
            <person name="Mueller R.-W."/>
            <person name="Bruemmer F."/>
            <person name="Labrenz M."/>
            <person name="Spormann A.M."/>
            <person name="Op den Camp H."/>
            <person name="Overmann J."/>
            <person name="Amann R."/>
            <person name="Jetten M.S.M."/>
            <person name="Mascher T."/>
            <person name="Medema M.H."/>
            <person name="Devos D.P."/>
            <person name="Kaster A.-K."/>
            <person name="Ovreas L."/>
            <person name="Rohde M."/>
            <person name="Galperin M.Y."/>
            <person name="Jogler C."/>
        </authorList>
    </citation>
    <scope>NUCLEOTIDE SEQUENCE [LARGE SCALE GENOMIC DNA]</scope>
    <source>
        <strain evidence="1 2">Mal48</strain>
    </source>
</reference>
<protein>
    <recommendedName>
        <fullName evidence="3">DUF1800 domain-containing protein</fullName>
    </recommendedName>
</protein>
<dbReference type="OrthoDB" id="9772295at2"/>
<name>A0A517QQH2_9PLAN</name>
<sequence>MFKIDPTWAWSTFEPKSSDWTRRRAAHLFRRAGFAAASSQLDEAIEQKPAELVQSLVHQRSETEEYQSEIESLAASILASADVKNLPAWWVYRFLTTSDQLREKTTLFWHGHFATSGEKVTEAKLMYEQNQMLREHALGDFSKMVHEIARDPAMLIYLDSATNRKAHPNENFARELMELFCLGEGQYTENDIRELARCFTGWEIRNNKYRFNRYQHDSGEKTFLGKKGSFGGEEGVEIVLQETSGPYFVIRKLINFFVFDEPQPPHELIAPLARQFEENQHQIGPVIETILSSNLFFSEHAIGKKLRSPVEFSVGFLRALEGSTDLYALTTGFNELGQTPFFPPNVKGWDGGRTWINSSTLLARANLIRSLLNRKETRFAQGSLEDFLLQNDANSPAEIVDFWEELLMAVRLPDNVKQQVAGMIEMGQGNREQRLRDALHLFCTLPEFQLG</sequence>
<dbReference type="KEGG" id="tpol:Mal48_31480"/>
<evidence type="ECO:0008006" key="3">
    <source>
        <dbReference type="Google" id="ProtNLM"/>
    </source>
</evidence>
<dbReference type="EMBL" id="CP036267">
    <property type="protein sequence ID" value="QDT33892.1"/>
    <property type="molecule type" value="Genomic_DNA"/>
</dbReference>
<dbReference type="Pfam" id="PF08811">
    <property type="entry name" value="DUF1800"/>
    <property type="match status" value="1"/>
</dbReference>
<dbReference type="RefSeq" id="WP_145200928.1">
    <property type="nucleotide sequence ID" value="NZ_CP036267.1"/>
</dbReference>
<accession>A0A517QQH2</accession>
<gene>
    <name evidence="1" type="ORF">Mal48_31480</name>
</gene>
<evidence type="ECO:0000313" key="2">
    <source>
        <dbReference type="Proteomes" id="UP000315724"/>
    </source>
</evidence>
<dbReference type="InterPro" id="IPR014917">
    <property type="entry name" value="DUF1800"/>
</dbReference>